<sequence>MTDFQRNTEARENYVQKGNQRPPAGVKEEIHSSHQVKSDGQHPPPDKRKNKHRFWMGIMALVLFATFFFFDSSSLSGNMKDVQSNGIGKGMMAGTILTYSDDSAGLQPRNFELEMKKGMDTSRVLIWDYAAEDGDVVTVKVNGQILVENVGIFHKPVVLQVPIPSTVEIVGIKDGGGGITYGVKFPGAVANSAYFNAAPVGSSNVYTLRVIDI</sequence>
<keyword evidence="2" id="KW-0812">Transmembrane</keyword>
<evidence type="ECO:0000313" key="3">
    <source>
        <dbReference type="EMBL" id="MBP1989642.1"/>
    </source>
</evidence>
<protein>
    <submittedName>
        <fullName evidence="3">Uncharacterized protein</fullName>
    </submittedName>
</protein>
<feature type="compositionally biased region" description="Basic and acidic residues" evidence="1">
    <location>
        <begin position="1"/>
        <end position="14"/>
    </location>
</feature>
<name>A0ABS4IQ07_9BACL</name>
<comment type="caution">
    <text evidence="3">The sequence shown here is derived from an EMBL/GenBank/DDBJ whole genome shotgun (WGS) entry which is preliminary data.</text>
</comment>
<feature type="region of interest" description="Disordered" evidence="1">
    <location>
        <begin position="1"/>
        <end position="50"/>
    </location>
</feature>
<keyword evidence="4" id="KW-1185">Reference proteome</keyword>
<dbReference type="RefSeq" id="WP_209970464.1">
    <property type="nucleotide sequence ID" value="NZ_JAGGLB010000003.1"/>
</dbReference>
<dbReference type="Proteomes" id="UP001519287">
    <property type="component" value="Unassembled WGS sequence"/>
</dbReference>
<keyword evidence="2" id="KW-0472">Membrane</keyword>
<evidence type="ECO:0000313" key="4">
    <source>
        <dbReference type="Proteomes" id="UP001519287"/>
    </source>
</evidence>
<dbReference type="EMBL" id="JAGGLB010000003">
    <property type="protein sequence ID" value="MBP1989642.1"/>
    <property type="molecule type" value="Genomic_DNA"/>
</dbReference>
<organism evidence="3 4">
    <name type="scientific">Paenibacillus eucommiae</name>
    <dbReference type="NCBI Taxonomy" id="1355755"/>
    <lineage>
        <taxon>Bacteria</taxon>
        <taxon>Bacillati</taxon>
        <taxon>Bacillota</taxon>
        <taxon>Bacilli</taxon>
        <taxon>Bacillales</taxon>
        <taxon>Paenibacillaceae</taxon>
        <taxon>Paenibacillus</taxon>
    </lineage>
</organism>
<reference evidence="3 4" key="1">
    <citation type="submission" date="2021-03" db="EMBL/GenBank/DDBJ databases">
        <title>Genomic Encyclopedia of Type Strains, Phase IV (KMG-IV): sequencing the most valuable type-strain genomes for metagenomic binning, comparative biology and taxonomic classification.</title>
        <authorList>
            <person name="Goeker M."/>
        </authorList>
    </citation>
    <scope>NUCLEOTIDE SEQUENCE [LARGE SCALE GENOMIC DNA]</scope>
    <source>
        <strain evidence="3 4">DSM 26048</strain>
    </source>
</reference>
<accession>A0ABS4IQ07</accession>
<keyword evidence="2" id="KW-1133">Transmembrane helix</keyword>
<evidence type="ECO:0000256" key="1">
    <source>
        <dbReference type="SAM" id="MobiDB-lite"/>
    </source>
</evidence>
<proteinExistence type="predicted"/>
<gene>
    <name evidence="3" type="ORF">J2Z66_001240</name>
</gene>
<feature type="transmembrane region" description="Helical" evidence="2">
    <location>
        <begin position="54"/>
        <end position="70"/>
    </location>
</feature>
<feature type="compositionally biased region" description="Basic and acidic residues" evidence="1">
    <location>
        <begin position="26"/>
        <end position="47"/>
    </location>
</feature>
<evidence type="ECO:0000256" key="2">
    <source>
        <dbReference type="SAM" id="Phobius"/>
    </source>
</evidence>